<evidence type="ECO:0000256" key="6">
    <source>
        <dbReference type="PIRSR" id="PIRSR001430-2"/>
    </source>
</evidence>
<keyword evidence="10" id="KW-1185">Reference proteome</keyword>
<comment type="function">
    <text evidence="4">Formation of pseudouridine at positions 38, 39 and 40 in the anticodon stem and loop of transfer RNAs.</text>
</comment>
<dbReference type="Proteomes" id="UP000198571">
    <property type="component" value="Unassembled WGS sequence"/>
</dbReference>
<dbReference type="Gene3D" id="3.30.70.660">
    <property type="entry name" value="Pseudouridine synthase I, catalytic domain, C-terminal subdomain"/>
    <property type="match status" value="1"/>
</dbReference>
<evidence type="ECO:0000313" key="10">
    <source>
        <dbReference type="Proteomes" id="UP000198571"/>
    </source>
</evidence>
<evidence type="ECO:0000259" key="8">
    <source>
        <dbReference type="Pfam" id="PF01416"/>
    </source>
</evidence>
<evidence type="ECO:0000256" key="2">
    <source>
        <dbReference type="ARBA" id="ARBA00022694"/>
    </source>
</evidence>
<evidence type="ECO:0000313" key="9">
    <source>
        <dbReference type="EMBL" id="SES16291.1"/>
    </source>
</evidence>
<dbReference type="AlphaFoldDB" id="A0A1H9V409"/>
<dbReference type="InterPro" id="IPR020094">
    <property type="entry name" value="TruA/RsuA/RluB/E/F_N"/>
</dbReference>
<feature type="domain" description="Pseudouridine synthase I TruA alpha/beta" evidence="8">
    <location>
        <begin position="144"/>
        <end position="246"/>
    </location>
</feature>
<comment type="subunit">
    <text evidence="4">Homodimer.</text>
</comment>
<dbReference type="Gene3D" id="3.30.70.580">
    <property type="entry name" value="Pseudouridine synthase I, catalytic domain, N-terminal subdomain"/>
    <property type="match status" value="1"/>
</dbReference>
<evidence type="ECO:0000256" key="1">
    <source>
        <dbReference type="ARBA" id="ARBA00009375"/>
    </source>
</evidence>
<dbReference type="EC" id="5.4.99.12" evidence="4"/>
<protein>
    <recommendedName>
        <fullName evidence="4">tRNA pseudouridine synthase A</fullName>
        <ecNumber evidence="4">5.4.99.12</ecNumber>
    </recommendedName>
    <alternativeName>
        <fullName evidence="4">tRNA pseudouridine(38-40) synthase</fullName>
    </alternativeName>
    <alternativeName>
        <fullName evidence="4">tRNA pseudouridylate synthase I</fullName>
    </alternativeName>
    <alternativeName>
        <fullName evidence="4">tRNA-uridine isomerase I</fullName>
    </alternativeName>
</protein>
<dbReference type="PANTHER" id="PTHR11142:SF0">
    <property type="entry name" value="TRNA PSEUDOURIDINE SYNTHASE-LIKE 1"/>
    <property type="match status" value="1"/>
</dbReference>
<name>A0A1H9V409_9BACI</name>
<evidence type="ECO:0000256" key="3">
    <source>
        <dbReference type="ARBA" id="ARBA00023235"/>
    </source>
</evidence>
<comment type="catalytic activity">
    <reaction evidence="4 7">
        <text>uridine(38/39/40) in tRNA = pseudouridine(38/39/40) in tRNA</text>
        <dbReference type="Rhea" id="RHEA:22376"/>
        <dbReference type="Rhea" id="RHEA-COMP:10085"/>
        <dbReference type="Rhea" id="RHEA-COMP:10087"/>
        <dbReference type="ChEBI" id="CHEBI:65314"/>
        <dbReference type="ChEBI" id="CHEBI:65315"/>
        <dbReference type="EC" id="5.4.99.12"/>
    </reaction>
</comment>
<keyword evidence="3 4" id="KW-0413">Isomerase</keyword>
<proteinExistence type="inferred from homology"/>
<dbReference type="GO" id="GO:0031119">
    <property type="term" value="P:tRNA pseudouridine synthesis"/>
    <property type="evidence" value="ECO:0007669"/>
    <property type="project" value="UniProtKB-UniRule"/>
</dbReference>
<feature type="binding site" evidence="4 6">
    <location>
        <position position="111"/>
    </location>
    <ligand>
        <name>substrate</name>
    </ligand>
</feature>
<dbReference type="FunFam" id="3.30.70.580:FF:000001">
    <property type="entry name" value="tRNA pseudouridine synthase A"/>
    <property type="match status" value="1"/>
</dbReference>
<dbReference type="GO" id="GO:0003723">
    <property type="term" value="F:RNA binding"/>
    <property type="evidence" value="ECO:0007669"/>
    <property type="project" value="InterPro"/>
</dbReference>
<dbReference type="STRING" id="1601833.SAMN05518684_109137"/>
<evidence type="ECO:0000256" key="5">
    <source>
        <dbReference type="PIRSR" id="PIRSR001430-1"/>
    </source>
</evidence>
<dbReference type="RefSeq" id="WP_093052574.1">
    <property type="nucleotide sequence ID" value="NZ_FOGT01000009.1"/>
</dbReference>
<dbReference type="HAMAP" id="MF_00171">
    <property type="entry name" value="TruA"/>
    <property type="match status" value="1"/>
</dbReference>
<accession>A0A1H9V409</accession>
<comment type="caution">
    <text evidence="4">Lacks conserved residue(s) required for the propagation of feature annotation.</text>
</comment>
<dbReference type="SUPFAM" id="SSF55120">
    <property type="entry name" value="Pseudouridine synthase"/>
    <property type="match status" value="1"/>
</dbReference>
<dbReference type="InterPro" id="IPR020095">
    <property type="entry name" value="PsdUridine_synth_TruA_C"/>
</dbReference>
<feature type="domain" description="Pseudouridine synthase I TruA alpha/beta" evidence="8">
    <location>
        <begin position="9"/>
        <end position="105"/>
    </location>
</feature>
<dbReference type="GO" id="GO:0160147">
    <property type="term" value="F:tRNA pseudouridine(38-40) synthase activity"/>
    <property type="evidence" value="ECO:0007669"/>
    <property type="project" value="UniProtKB-EC"/>
</dbReference>
<feature type="active site" description="Nucleophile" evidence="4 5">
    <location>
        <position position="53"/>
    </location>
</feature>
<dbReference type="EMBL" id="FOGT01000009">
    <property type="protein sequence ID" value="SES16291.1"/>
    <property type="molecule type" value="Genomic_DNA"/>
</dbReference>
<dbReference type="InterPro" id="IPR001406">
    <property type="entry name" value="PsdUridine_synth_TruA"/>
</dbReference>
<evidence type="ECO:0000256" key="4">
    <source>
        <dbReference type="HAMAP-Rule" id="MF_00171"/>
    </source>
</evidence>
<organism evidence="9 10">
    <name type="scientific">Salipaludibacillus aurantiacus</name>
    <dbReference type="NCBI Taxonomy" id="1601833"/>
    <lineage>
        <taxon>Bacteria</taxon>
        <taxon>Bacillati</taxon>
        <taxon>Bacillota</taxon>
        <taxon>Bacilli</taxon>
        <taxon>Bacillales</taxon>
        <taxon>Bacillaceae</taxon>
    </lineage>
</organism>
<dbReference type="InterPro" id="IPR020103">
    <property type="entry name" value="PsdUridine_synth_cat_dom_sf"/>
</dbReference>
<dbReference type="InterPro" id="IPR020097">
    <property type="entry name" value="PsdUridine_synth_TruA_a/b_dom"/>
</dbReference>
<sequence length="258" mass="29002">MRRILAHLSYDGAGFHGYQRQPNDRSVQGEIEQALGKIHKADGWKSVSSGRTDSGVHGIRQPVHFDSSLAIPEDRWPKALNTLLPKDIHVHSCQYVSSSFHARYDALGKEYIYRINTAPERNVFERHYVHHLPKKLDIGAMQEAAAHLTGTHNYTSFSSPKTDVVDKVRTLFVIDIAKEKDDWTLRFTGSGFLYQMVRVLTGTLIEAGAGDRNPGEVPEILAAEDRALAGKTAPACGLYLAQVFYEQKKMDDHIKKFQ</sequence>
<dbReference type="PIRSF" id="PIRSF001430">
    <property type="entry name" value="tRNA_psdUrid_synth"/>
    <property type="match status" value="1"/>
</dbReference>
<reference evidence="10" key="1">
    <citation type="submission" date="2016-10" db="EMBL/GenBank/DDBJ databases">
        <authorList>
            <person name="Varghese N."/>
            <person name="Submissions S."/>
        </authorList>
    </citation>
    <scope>NUCLEOTIDE SEQUENCE [LARGE SCALE GENOMIC DNA]</scope>
    <source>
        <strain evidence="10">S9</strain>
    </source>
</reference>
<gene>
    <name evidence="4" type="primary">truA</name>
    <name evidence="9" type="ORF">SAMN05518684_109137</name>
</gene>
<comment type="similarity">
    <text evidence="1 4 7">Belongs to the tRNA pseudouridine synthase TruA family.</text>
</comment>
<dbReference type="OrthoDB" id="9811823at2"/>
<keyword evidence="2 4" id="KW-0819">tRNA processing</keyword>
<evidence type="ECO:0000256" key="7">
    <source>
        <dbReference type="RuleBase" id="RU003792"/>
    </source>
</evidence>
<dbReference type="NCBIfam" id="TIGR00071">
    <property type="entry name" value="hisT_truA"/>
    <property type="match status" value="1"/>
</dbReference>
<dbReference type="CDD" id="cd02570">
    <property type="entry name" value="PseudoU_synth_EcTruA"/>
    <property type="match status" value="1"/>
</dbReference>
<dbReference type="PANTHER" id="PTHR11142">
    <property type="entry name" value="PSEUDOURIDYLATE SYNTHASE"/>
    <property type="match status" value="1"/>
</dbReference>
<dbReference type="Pfam" id="PF01416">
    <property type="entry name" value="PseudoU_synth_1"/>
    <property type="match status" value="2"/>
</dbReference>